<keyword evidence="4" id="KW-0539">Nucleus</keyword>
<evidence type="ECO:0000313" key="6">
    <source>
        <dbReference type="EMBL" id="KAK5094734.1"/>
    </source>
</evidence>
<dbReference type="PANTHER" id="PTHR38791">
    <property type="entry name" value="ZN(II)2CYS6 TRANSCRIPTION FACTOR (EUROFUNG)-RELATED-RELATED"/>
    <property type="match status" value="1"/>
</dbReference>
<dbReference type="PROSITE" id="PS00463">
    <property type="entry name" value="ZN2_CY6_FUNGAL_1"/>
    <property type="match status" value="1"/>
</dbReference>
<evidence type="ECO:0000256" key="1">
    <source>
        <dbReference type="ARBA" id="ARBA00023015"/>
    </source>
</evidence>
<evidence type="ECO:0000256" key="4">
    <source>
        <dbReference type="ARBA" id="ARBA00023242"/>
    </source>
</evidence>
<dbReference type="PROSITE" id="PS50048">
    <property type="entry name" value="ZN2_CY6_FUNGAL_2"/>
    <property type="match status" value="1"/>
</dbReference>
<dbReference type="SUPFAM" id="SSF57701">
    <property type="entry name" value="Zn2/Cys6 DNA-binding domain"/>
    <property type="match status" value="1"/>
</dbReference>
<dbReference type="InterPro" id="IPR001138">
    <property type="entry name" value="Zn2Cys6_DnaBD"/>
</dbReference>
<keyword evidence="7" id="KW-1185">Reference proteome</keyword>
<dbReference type="Pfam" id="PF00172">
    <property type="entry name" value="Zn_clus"/>
    <property type="match status" value="1"/>
</dbReference>
<accession>A0ABR0KEY5</accession>
<evidence type="ECO:0000313" key="7">
    <source>
        <dbReference type="Proteomes" id="UP001345013"/>
    </source>
</evidence>
<reference evidence="6 7" key="1">
    <citation type="submission" date="2023-08" db="EMBL/GenBank/DDBJ databases">
        <title>Black Yeasts Isolated from many extreme environments.</title>
        <authorList>
            <person name="Coleine C."/>
            <person name="Stajich J.E."/>
            <person name="Selbmann L."/>
        </authorList>
    </citation>
    <scope>NUCLEOTIDE SEQUENCE [LARGE SCALE GENOMIC DNA]</scope>
    <source>
        <strain evidence="6 7">CCFEE 5885</strain>
    </source>
</reference>
<comment type="caution">
    <text evidence="6">The sequence shown here is derived from an EMBL/GenBank/DDBJ whole genome shotgun (WGS) entry which is preliminary data.</text>
</comment>
<keyword evidence="3" id="KW-0804">Transcription</keyword>
<dbReference type="InterPro" id="IPR053175">
    <property type="entry name" value="DHMBA_Reg_Transcription_Factor"/>
</dbReference>
<feature type="domain" description="Zn(2)-C6 fungal-type" evidence="5">
    <location>
        <begin position="10"/>
        <end position="38"/>
    </location>
</feature>
<evidence type="ECO:0000259" key="5">
    <source>
        <dbReference type="PROSITE" id="PS50048"/>
    </source>
</evidence>
<dbReference type="CDD" id="cd00067">
    <property type="entry name" value="GAL4"/>
    <property type="match status" value="1"/>
</dbReference>
<dbReference type="Proteomes" id="UP001345013">
    <property type="component" value="Unassembled WGS sequence"/>
</dbReference>
<organism evidence="6 7">
    <name type="scientific">Lithohypha guttulata</name>
    <dbReference type="NCBI Taxonomy" id="1690604"/>
    <lineage>
        <taxon>Eukaryota</taxon>
        <taxon>Fungi</taxon>
        <taxon>Dikarya</taxon>
        <taxon>Ascomycota</taxon>
        <taxon>Pezizomycotina</taxon>
        <taxon>Eurotiomycetes</taxon>
        <taxon>Chaetothyriomycetidae</taxon>
        <taxon>Chaetothyriales</taxon>
        <taxon>Trichomeriaceae</taxon>
        <taxon>Lithohypha</taxon>
    </lineage>
</organism>
<keyword evidence="1" id="KW-0805">Transcription regulation</keyword>
<dbReference type="SMART" id="SM00066">
    <property type="entry name" value="GAL4"/>
    <property type="match status" value="1"/>
</dbReference>
<dbReference type="InterPro" id="IPR036864">
    <property type="entry name" value="Zn2-C6_fun-type_DNA-bd_sf"/>
</dbReference>
<dbReference type="EMBL" id="JAVRRG010000032">
    <property type="protein sequence ID" value="KAK5094734.1"/>
    <property type="molecule type" value="Genomic_DNA"/>
</dbReference>
<protein>
    <recommendedName>
        <fullName evidence="5">Zn(2)-C6 fungal-type domain-containing protein</fullName>
    </recommendedName>
</protein>
<keyword evidence="2" id="KW-0238">DNA-binding</keyword>
<proteinExistence type="predicted"/>
<evidence type="ECO:0000256" key="3">
    <source>
        <dbReference type="ARBA" id="ARBA00023163"/>
    </source>
</evidence>
<evidence type="ECO:0000256" key="2">
    <source>
        <dbReference type="ARBA" id="ARBA00023125"/>
    </source>
</evidence>
<dbReference type="Gene3D" id="4.10.240.10">
    <property type="entry name" value="Zn(2)-C6 fungal-type DNA-binding domain"/>
    <property type="match status" value="1"/>
</dbReference>
<gene>
    <name evidence="6" type="ORF">LTR24_003434</name>
</gene>
<sequence>MRNSSRSSTGCAQCRKRKIKCDEGRPGCRKCAQIRKDCPGYPHSIELHLRPEVVSQRTQSAPEIQRHTPVVSSDGSFLVHSCSAGPARASPAPLVSHTSQLVHPDVFHPRAPRETGILGVKDESQEHKSNLLEVPVHRSRSITPPPKYDIQHQATCFFLNLFSFQASKKYGIPIFDFLPDMLHKSQGHTAIYAAFTAVSRMTLADRYSGQDVRLQTHREYARAIKSVAVTMSDEGEAIKDEAVTAVWLLGLYEAVNSVLAHGRSNSGFRDVNGEWKAHIAHMRGAMQLLRIRGLKQFDNPRSEKIFRIFKAAIQMRLFTLNSVTSSDFDYLEIDIYKDENEFVPSETGKNATAFFLKTARHLEVTKHALQKFSLQPESKDLAAELDQLLYEGMCLDAGMLRWSEQEPGWSMMPVQGNVIGTMWALYPFHARHYFYSFWVFLYWLRFLVARIKLYETLMAVVKVKKSSAYNSGEHPSKFTHYESRIESFTHIIQMTANDLIGLTAYALGDVSNTGHFLSAPSGCNPGGGWAEVNVVAAMQLVIPFKVLQRSPYCLPEQRGAIDLAITHIADGFRRQPVIPEFVR</sequence>
<name>A0ABR0KEY5_9EURO</name>